<dbReference type="AlphaFoldDB" id="A0A941EWP6"/>
<feature type="domain" description="D-serine dehydratase-like" evidence="3">
    <location>
        <begin position="264"/>
        <end position="357"/>
    </location>
</feature>
<dbReference type="Pfam" id="PF14031">
    <property type="entry name" value="D-ser_dehydrat"/>
    <property type="match status" value="1"/>
</dbReference>
<keyword evidence="2" id="KW-0456">Lyase</keyword>
<evidence type="ECO:0000256" key="2">
    <source>
        <dbReference type="ARBA" id="ARBA00023239"/>
    </source>
</evidence>
<dbReference type="InterPro" id="IPR051466">
    <property type="entry name" value="D-amino_acid_metab_enzyme"/>
</dbReference>
<accession>A0A941EWP6</accession>
<dbReference type="GO" id="GO:0008721">
    <property type="term" value="F:D-serine ammonia-lyase activity"/>
    <property type="evidence" value="ECO:0007669"/>
    <property type="project" value="TreeGrafter"/>
</dbReference>
<dbReference type="Gene3D" id="3.20.20.10">
    <property type="entry name" value="Alanine racemase"/>
    <property type="match status" value="1"/>
</dbReference>
<dbReference type="RefSeq" id="WP_212532195.1">
    <property type="nucleotide sequence ID" value="NZ_JAGSOG010000225.1"/>
</dbReference>
<name>A0A941EWP6_9ACTN</name>
<organism evidence="4 5">
    <name type="scientific">Actinospica durhamensis</name>
    <dbReference type="NCBI Taxonomy" id="1508375"/>
    <lineage>
        <taxon>Bacteria</taxon>
        <taxon>Bacillati</taxon>
        <taxon>Actinomycetota</taxon>
        <taxon>Actinomycetes</taxon>
        <taxon>Catenulisporales</taxon>
        <taxon>Actinospicaceae</taxon>
        <taxon>Actinospica</taxon>
    </lineage>
</organism>
<protein>
    <submittedName>
        <fullName evidence="4">Alanine racemase</fullName>
        <ecNumber evidence="4">5.1.1.1</ecNumber>
    </submittedName>
</protein>
<keyword evidence="4" id="KW-0413">Isomerase</keyword>
<dbReference type="SMART" id="SM01119">
    <property type="entry name" value="D-ser_dehydrat"/>
    <property type="match status" value="1"/>
</dbReference>
<dbReference type="InterPro" id="IPR029066">
    <property type="entry name" value="PLP-binding_barrel"/>
</dbReference>
<comment type="similarity">
    <text evidence="1">Belongs to the DSD1 family.</text>
</comment>
<dbReference type="InterPro" id="IPR001608">
    <property type="entry name" value="Ala_racemase_N"/>
</dbReference>
<reference evidence="4" key="1">
    <citation type="submission" date="2021-04" db="EMBL/GenBank/DDBJ databases">
        <title>Genome based classification of Actinospica acidithermotolerans sp. nov., an actinobacterium isolated from an Indonesian hot spring.</title>
        <authorList>
            <person name="Kusuma A.B."/>
            <person name="Putra K.E."/>
            <person name="Nafisah S."/>
            <person name="Loh J."/>
            <person name="Nouioui I."/>
            <person name="Goodfellow M."/>
        </authorList>
    </citation>
    <scope>NUCLEOTIDE SEQUENCE</scope>
    <source>
        <strain evidence="4">CSCA 57</strain>
    </source>
</reference>
<comment type="caution">
    <text evidence="4">The sequence shown here is derived from an EMBL/GenBank/DDBJ whole genome shotgun (WGS) entry which is preliminary data.</text>
</comment>
<keyword evidence="5" id="KW-1185">Reference proteome</keyword>
<dbReference type="Pfam" id="PF01168">
    <property type="entry name" value="Ala_racemase_N"/>
    <property type="match status" value="1"/>
</dbReference>
<dbReference type="SUPFAM" id="SSF51419">
    <property type="entry name" value="PLP-binding barrel"/>
    <property type="match status" value="1"/>
</dbReference>
<sequence length="374" mass="38461">MSATPPEAADAAVPTSLEAVPTPALVVDLDVLDRNIGRMAAFAAQGGFALRPHAKTHRCPQIAERQLAAGAVGLTVATIGEAEVFAASGARDLFIAYPLWLDEDKRARVAALAANLPLSVGVDSAENAARLVGTGARVVIEIDSGHHRTGVAPGDAGALASAVRGLGLDVEGVFTFPGHGMARDADSGPGQVRRHAAQDQEKALAEAAESLRAKGIEPAVISGGSTPTAGLREDGVINELRPGVYVFNDAMQVALGSCTLEDVALSALATVVSVPGPDRFVLDAGSKTLGADGNAWAEGFGLVPGYPGAVIAQLSEHHAVVRLPAGARPPRHGDRVALVPNHVCNTVNLADELYVVQDGRPVHRWPVAARGANR</sequence>
<dbReference type="GO" id="GO:0036088">
    <property type="term" value="P:D-serine catabolic process"/>
    <property type="evidence" value="ECO:0007669"/>
    <property type="project" value="TreeGrafter"/>
</dbReference>
<dbReference type="InterPro" id="IPR026956">
    <property type="entry name" value="D-ser_dehydrat-like_dom"/>
</dbReference>
<dbReference type="Gene3D" id="2.40.37.20">
    <property type="entry name" value="D-serine dehydratase-like domain"/>
    <property type="match status" value="1"/>
</dbReference>
<dbReference type="EC" id="5.1.1.1" evidence="4"/>
<dbReference type="InterPro" id="IPR042208">
    <property type="entry name" value="D-ser_dehydrat-like_sf"/>
</dbReference>
<dbReference type="PANTHER" id="PTHR28004:SF2">
    <property type="entry name" value="D-SERINE DEHYDRATASE"/>
    <property type="match status" value="1"/>
</dbReference>
<evidence type="ECO:0000256" key="1">
    <source>
        <dbReference type="ARBA" id="ARBA00005323"/>
    </source>
</evidence>
<evidence type="ECO:0000313" key="4">
    <source>
        <dbReference type="EMBL" id="MBR7837727.1"/>
    </source>
</evidence>
<gene>
    <name evidence="4" type="ORF">KDL01_30905</name>
</gene>
<dbReference type="Proteomes" id="UP000675781">
    <property type="component" value="Unassembled WGS sequence"/>
</dbReference>
<dbReference type="PANTHER" id="PTHR28004">
    <property type="entry name" value="ZGC:162816-RELATED"/>
    <property type="match status" value="1"/>
</dbReference>
<dbReference type="EMBL" id="JAGSOG010000225">
    <property type="protein sequence ID" value="MBR7837727.1"/>
    <property type="molecule type" value="Genomic_DNA"/>
</dbReference>
<evidence type="ECO:0000259" key="3">
    <source>
        <dbReference type="SMART" id="SM01119"/>
    </source>
</evidence>
<dbReference type="GO" id="GO:0008784">
    <property type="term" value="F:alanine racemase activity"/>
    <property type="evidence" value="ECO:0007669"/>
    <property type="project" value="UniProtKB-EC"/>
</dbReference>
<evidence type="ECO:0000313" key="5">
    <source>
        <dbReference type="Proteomes" id="UP000675781"/>
    </source>
</evidence>
<proteinExistence type="inferred from homology"/>